<evidence type="ECO:0000313" key="5">
    <source>
        <dbReference type="Proteomes" id="UP000031980"/>
    </source>
</evidence>
<dbReference type="Proteomes" id="UP000031937">
    <property type="component" value="Unassembled WGS sequence"/>
</dbReference>
<dbReference type="PANTHER" id="PTHR11731">
    <property type="entry name" value="PROTEASE FAMILY S9B,C DIPEPTIDYL-PEPTIDASE IV-RELATED"/>
    <property type="match status" value="1"/>
</dbReference>
<keyword evidence="5" id="KW-1185">Reference proteome</keyword>
<dbReference type="EMBL" id="JPIU01000036">
    <property type="protein sequence ID" value="KIO46085.1"/>
    <property type="molecule type" value="Genomic_DNA"/>
</dbReference>
<reference evidence="2 5" key="1">
    <citation type="submission" date="2014-07" db="EMBL/GenBank/DDBJ databases">
        <title>Porphyromonadaceae bacterium OUH 308042 = ATCC BAA-2681 = DSM 28342 draft genome.</title>
        <authorList>
            <person name="Sydenham T.V."/>
            <person name="Hasman H."/>
            <person name="Justensen U.S."/>
        </authorList>
    </citation>
    <scope>NUCLEOTIDE SEQUENCE [LARGE SCALE GENOMIC DNA]</scope>
    <source>
        <strain evidence="2 5">OUH 308042</strain>
    </source>
</reference>
<organism evidence="2 5">
    <name type="scientific">Sanguibacteroides justesenii</name>
    <dbReference type="NCBI Taxonomy" id="1547597"/>
    <lineage>
        <taxon>Bacteria</taxon>
        <taxon>Pseudomonadati</taxon>
        <taxon>Bacteroidota</taxon>
        <taxon>Bacteroidia</taxon>
        <taxon>Bacteroidales</taxon>
        <taxon>Porphyromonadaceae</taxon>
        <taxon>Sanguibacteroides</taxon>
    </lineage>
</organism>
<gene>
    <name evidence="2" type="ORF">BA92_03200</name>
    <name evidence="3" type="ORF">IE90_00395</name>
</gene>
<reference evidence="3 4" key="2">
    <citation type="submission" date="2014-07" db="EMBL/GenBank/DDBJ databases">
        <title>Porphyromonadaceae bacterium OUH 334697 = ATCC BAA-2682 = DSM 28341 draft genome.</title>
        <authorList>
            <person name="Sydenham T.V."/>
            <person name="Hasman H."/>
            <person name="Justesen U.S."/>
        </authorList>
    </citation>
    <scope>NUCLEOTIDE SEQUENCE [LARGE SCALE GENOMIC DNA]</scope>
    <source>
        <strain evidence="3 4">OUH 334697</strain>
    </source>
</reference>
<dbReference type="InterPro" id="IPR050278">
    <property type="entry name" value="Serine_Prot_S9B/DPPIV"/>
</dbReference>
<proteinExistence type="predicted"/>
<dbReference type="GO" id="GO:0008236">
    <property type="term" value="F:serine-type peptidase activity"/>
    <property type="evidence" value="ECO:0007669"/>
    <property type="project" value="InterPro"/>
</dbReference>
<accession>A0A0C3R7C7</accession>
<dbReference type="InterPro" id="IPR011042">
    <property type="entry name" value="6-blade_b-propeller_TolB-like"/>
</dbReference>
<feature type="domain" description="Peptidase S9 prolyl oligopeptidase catalytic" evidence="1">
    <location>
        <begin position="700"/>
        <end position="880"/>
    </location>
</feature>
<sequence>MCLKRIFGVLILLLVVWEAGAQKRPLDLESYKLWRRVEAQKMSEDGKWVTYRFAYIDGEGHDKDEPVTYLRHVATGKEYELRNVNYVNFFNGGKGLKYTVNKSPLDTANLTSDSTILLSLKDMKKTYWDREYACNESPRSPLITYTYSIGEADGKPVNRLVVWNFETGDSTVLDSIEYPVSYDQYKTIAYLKNNGTHKSLYVGPLKGKHRLIYGDPKAPIKNFSLKMGGREGVFTVASDTSYLKNPDLLYTFSVADGKYKLVMDLKEVELPGEYKISPSTYTVFNHGKYILVDVEPKVREPRKPKAKPDTSFELELWKWDDEVSQSRQRQGGTRLRREMPKYVYHVEDKKCIEIAPADIERISAPTCENYEYVILVDEAPYRRFSDWKDGVNADLYLVSLETGERKPLFKDFEGRPVWSPNGRYALLYRGVEKVWYKLDVRTGELSDISSAIGYPVYDEDHDKPKPADAYGIAGWSEDGNTVYLYDRYDIWTIDLTGKNKTVSLTREYGRKHNIILRWLKADYDTKTLDASQSLLLRTVKVSNLDMGIYRFSPNGKFKKLIEGPFSIYVNQFSTDGKSCIFTRQSYTEFRDLWWSKSDFTHPKRLTHANPQQENYKWGSVRLVEWTNYEGKPNRGLLYLPEGYDSTKTYPTIVNFYETHTGDIHMYHVPALSSAMINTVTYVSNGYVVFMPDVHFTVGAPGESSYNAVVSGTQMLIDKGIADKDRIGIQGHSWSGYQVAYLVTRTNMFKCANPGAAVSSMVSAYTGIRSGSGMPRMFMYEETQSRMGKPLWGEGNTEMYIKNSPIFFADKIETPLLIFHCDADEAVPYSEGLNLFLAMRRLQKPAWLLNYKGDRHFIYNHAAEVDWTIRLQQFFDYYLKDAPMPRWMDEGIDVNERGIDQKYDYVK</sequence>
<dbReference type="GO" id="GO:0008239">
    <property type="term" value="F:dipeptidyl-peptidase activity"/>
    <property type="evidence" value="ECO:0007669"/>
    <property type="project" value="TreeGrafter"/>
</dbReference>
<dbReference type="AlphaFoldDB" id="A0A0C3R7C7"/>
<protein>
    <recommendedName>
        <fullName evidence="1">Peptidase S9 prolyl oligopeptidase catalytic domain-containing protein</fullName>
    </recommendedName>
</protein>
<dbReference type="InterPro" id="IPR029058">
    <property type="entry name" value="AB_hydrolase_fold"/>
</dbReference>
<comment type="caution">
    <text evidence="2">The sequence shown here is derived from an EMBL/GenBank/DDBJ whole genome shotgun (WGS) entry which is preliminary data.</text>
</comment>
<evidence type="ECO:0000313" key="2">
    <source>
        <dbReference type="EMBL" id="KIO46085.1"/>
    </source>
</evidence>
<dbReference type="GO" id="GO:0006508">
    <property type="term" value="P:proteolysis"/>
    <property type="evidence" value="ECO:0007669"/>
    <property type="project" value="InterPro"/>
</dbReference>
<dbReference type="RefSeq" id="WP_041501938.1">
    <property type="nucleotide sequence ID" value="NZ_JPIT01000006.1"/>
</dbReference>
<dbReference type="SUPFAM" id="SSF53474">
    <property type="entry name" value="alpha/beta-Hydrolases"/>
    <property type="match status" value="1"/>
</dbReference>
<dbReference type="EMBL" id="JPIT01000006">
    <property type="protein sequence ID" value="KIO47461.1"/>
    <property type="molecule type" value="Genomic_DNA"/>
</dbReference>
<dbReference type="SUPFAM" id="SSF82171">
    <property type="entry name" value="DPP6 N-terminal domain-like"/>
    <property type="match status" value="1"/>
</dbReference>
<dbReference type="Gene3D" id="3.40.50.1820">
    <property type="entry name" value="alpha/beta hydrolase"/>
    <property type="match status" value="1"/>
</dbReference>
<dbReference type="Gene3D" id="2.120.10.30">
    <property type="entry name" value="TolB, C-terminal domain"/>
    <property type="match status" value="1"/>
</dbReference>
<evidence type="ECO:0000313" key="4">
    <source>
        <dbReference type="Proteomes" id="UP000031937"/>
    </source>
</evidence>
<dbReference type="Pfam" id="PF00326">
    <property type="entry name" value="Peptidase_S9"/>
    <property type="match status" value="1"/>
</dbReference>
<dbReference type="PANTHER" id="PTHR11731:SF193">
    <property type="entry name" value="DIPEPTIDYL PEPTIDASE 9"/>
    <property type="match status" value="1"/>
</dbReference>
<dbReference type="InterPro" id="IPR001375">
    <property type="entry name" value="Peptidase_S9_cat"/>
</dbReference>
<evidence type="ECO:0000259" key="1">
    <source>
        <dbReference type="Pfam" id="PF00326"/>
    </source>
</evidence>
<name>A0A0C3R7C7_9PORP</name>
<evidence type="ECO:0000313" key="3">
    <source>
        <dbReference type="EMBL" id="KIO47461.1"/>
    </source>
</evidence>
<dbReference type="Proteomes" id="UP000031980">
    <property type="component" value="Unassembled WGS sequence"/>
</dbReference>